<dbReference type="Pfam" id="PF00072">
    <property type="entry name" value="Response_reg"/>
    <property type="match status" value="1"/>
</dbReference>
<evidence type="ECO:0000259" key="9">
    <source>
        <dbReference type="PROSITE" id="PS51755"/>
    </source>
</evidence>
<evidence type="ECO:0000256" key="1">
    <source>
        <dbReference type="ARBA" id="ARBA00022553"/>
    </source>
</evidence>
<evidence type="ECO:0000256" key="4">
    <source>
        <dbReference type="ARBA" id="ARBA00023125"/>
    </source>
</evidence>
<keyword evidence="5" id="KW-0804">Transcription</keyword>
<dbReference type="Proteomes" id="UP000228531">
    <property type="component" value="Unassembled WGS sequence"/>
</dbReference>
<dbReference type="AlphaFoldDB" id="A0A2M8W099"/>
<evidence type="ECO:0000259" key="8">
    <source>
        <dbReference type="PROSITE" id="PS50110"/>
    </source>
</evidence>
<dbReference type="GO" id="GO:0000976">
    <property type="term" value="F:transcription cis-regulatory region binding"/>
    <property type="evidence" value="ECO:0007669"/>
    <property type="project" value="TreeGrafter"/>
</dbReference>
<dbReference type="PANTHER" id="PTHR48111">
    <property type="entry name" value="REGULATOR OF RPOS"/>
    <property type="match status" value="1"/>
</dbReference>
<evidence type="ECO:0000313" key="10">
    <source>
        <dbReference type="EMBL" id="PJI84351.1"/>
    </source>
</evidence>
<evidence type="ECO:0000313" key="11">
    <source>
        <dbReference type="Proteomes" id="UP000228531"/>
    </source>
</evidence>
<dbReference type="InterPro" id="IPR001789">
    <property type="entry name" value="Sig_transdc_resp-reg_receiver"/>
</dbReference>
<feature type="DNA-binding region" description="OmpR/PhoB-type" evidence="7">
    <location>
        <begin position="124"/>
        <end position="222"/>
    </location>
</feature>
<dbReference type="InterPro" id="IPR036388">
    <property type="entry name" value="WH-like_DNA-bd_sf"/>
</dbReference>
<dbReference type="SUPFAM" id="SSF52172">
    <property type="entry name" value="CheY-like"/>
    <property type="match status" value="1"/>
</dbReference>
<dbReference type="PANTHER" id="PTHR48111:SF37">
    <property type="entry name" value="RESPONSE REGULATOR PROTEIN CARR"/>
    <property type="match status" value="1"/>
</dbReference>
<keyword evidence="1 6" id="KW-0597">Phosphoprotein</keyword>
<dbReference type="EMBL" id="PGTY01000005">
    <property type="protein sequence ID" value="PJI84351.1"/>
    <property type="molecule type" value="Genomic_DNA"/>
</dbReference>
<proteinExistence type="predicted"/>
<keyword evidence="3" id="KW-0805">Transcription regulation</keyword>
<dbReference type="GO" id="GO:0005829">
    <property type="term" value="C:cytosol"/>
    <property type="evidence" value="ECO:0007669"/>
    <property type="project" value="TreeGrafter"/>
</dbReference>
<dbReference type="InterPro" id="IPR011006">
    <property type="entry name" value="CheY-like_superfamily"/>
</dbReference>
<keyword evidence="4 7" id="KW-0238">DNA-binding</keyword>
<dbReference type="Pfam" id="PF00486">
    <property type="entry name" value="Trans_reg_C"/>
    <property type="match status" value="1"/>
</dbReference>
<dbReference type="SMART" id="SM00448">
    <property type="entry name" value="REC"/>
    <property type="match status" value="1"/>
</dbReference>
<accession>A0A2M8W099</accession>
<dbReference type="Gene3D" id="3.40.50.2300">
    <property type="match status" value="1"/>
</dbReference>
<sequence>MKLLVVEDSRILRESLALGLRGAGYLVDVSADGEDALWRAEAAIYDVVVLDLGLPKRDGLSVLAEMRAQGIATPVLILTARDGVDDRVKGLRSGADDYLVKPFAFDELLARLEALTRRSNGIAKNVLHIDGLMINLADKTVTINDVPVALVRREYALLELLCLKAGTVVSRADIEAKIYDEHVEPNSNVVDAAVSILRKAIDPPDGPSRIETKRGQGYRLRRA</sequence>
<name>A0A2M8W099_9RHOB</name>
<dbReference type="SMART" id="SM00862">
    <property type="entry name" value="Trans_reg_C"/>
    <property type="match status" value="1"/>
</dbReference>
<dbReference type="CDD" id="cd00383">
    <property type="entry name" value="trans_reg_C"/>
    <property type="match status" value="1"/>
</dbReference>
<dbReference type="Gene3D" id="1.10.10.10">
    <property type="entry name" value="Winged helix-like DNA-binding domain superfamily/Winged helix DNA-binding domain"/>
    <property type="match status" value="1"/>
</dbReference>
<feature type="domain" description="Response regulatory" evidence="8">
    <location>
        <begin position="2"/>
        <end position="116"/>
    </location>
</feature>
<dbReference type="Gene3D" id="6.10.250.690">
    <property type="match status" value="1"/>
</dbReference>
<evidence type="ECO:0000256" key="6">
    <source>
        <dbReference type="PROSITE-ProRule" id="PRU00169"/>
    </source>
</evidence>
<dbReference type="GO" id="GO:0000156">
    <property type="term" value="F:phosphorelay response regulator activity"/>
    <property type="evidence" value="ECO:0007669"/>
    <property type="project" value="TreeGrafter"/>
</dbReference>
<dbReference type="FunFam" id="3.40.50.2300:FF:000002">
    <property type="entry name" value="DNA-binding response regulator PhoP"/>
    <property type="match status" value="1"/>
</dbReference>
<feature type="modified residue" description="4-aspartylphosphate" evidence="6">
    <location>
        <position position="51"/>
    </location>
</feature>
<feature type="domain" description="OmpR/PhoB-type" evidence="9">
    <location>
        <begin position="124"/>
        <end position="222"/>
    </location>
</feature>
<dbReference type="PROSITE" id="PS51755">
    <property type="entry name" value="OMPR_PHOB"/>
    <property type="match status" value="1"/>
</dbReference>
<dbReference type="RefSeq" id="WP_100369824.1">
    <property type="nucleotide sequence ID" value="NZ_PGTY01000005.1"/>
</dbReference>
<protein>
    <submittedName>
        <fullName evidence="10">Two-component system response regulator PhoP</fullName>
    </submittedName>
</protein>
<evidence type="ECO:0000256" key="7">
    <source>
        <dbReference type="PROSITE-ProRule" id="PRU01091"/>
    </source>
</evidence>
<keyword evidence="11" id="KW-1185">Reference proteome</keyword>
<dbReference type="GO" id="GO:0032993">
    <property type="term" value="C:protein-DNA complex"/>
    <property type="evidence" value="ECO:0007669"/>
    <property type="project" value="TreeGrafter"/>
</dbReference>
<dbReference type="OrthoDB" id="9802426at2"/>
<reference evidence="10 11" key="1">
    <citation type="submission" date="2017-11" db="EMBL/GenBank/DDBJ databases">
        <title>Genomic Encyclopedia of Archaeal and Bacterial Type Strains, Phase II (KMG-II): From Individual Species to Whole Genera.</title>
        <authorList>
            <person name="Goeker M."/>
        </authorList>
    </citation>
    <scope>NUCLEOTIDE SEQUENCE [LARGE SCALE GENOMIC DNA]</scope>
    <source>
        <strain evidence="10 11">DSM 29128</strain>
    </source>
</reference>
<dbReference type="InterPro" id="IPR039420">
    <property type="entry name" value="WalR-like"/>
</dbReference>
<dbReference type="GO" id="GO:0006355">
    <property type="term" value="P:regulation of DNA-templated transcription"/>
    <property type="evidence" value="ECO:0007669"/>
    <property type="project" value="InterPro"/>
</dbReference>
<evidence type="ECO:0000256" key="5">
    <source>
        <dbReference type="ARBA" id="ARBA00023163"/>
    </source>
</evidence>
<keyword evidence="2" id="KW-0902">Two-component regulatory system</keyword>
<dbReference type="InterPro" id="IPR001867">
    <property type="entry name" value="OmpR/PhoB-type_DNA-bd"/>
</dbReference>
<gene>
    <name evidence="10" type="ORF">BC777_3893</name>
</gene>
<comment type="caution">
    <text evidence="10">The sequence shown here is derived from an EMBL/GenBank/DDBJ whole genome shotgun (WGS) entry which is preliminary data.</text>
</comment>
<organism evidence="10 11">
    <name type="scientific">Yoonia maricola</name>
    <dbReference type="NCBI Taxonomy" id="420999"/>
    <lineage>
        <taxon>Bacteria</taxon>
        <taxon>Pseudomonadati</taxon>
        <taxon>Pseudomonadota</taxon>
        <taxon>Alphaproteobacteria</taxon>
        <taxon>Rhodobacterales</taxon>
        <taxon>Paracoccaceae</taxon>
        <taxon>Yoonia</taxon>
    </lineage>
</organism>
<dbReference type="PROSITE" id="PS50110">
    <property type="entry name" value="RESPONSE_REGULATORY"/>
    <property type="match status" value="1"/>
</dbReference>
<evidence type="ECO:0000256" key="3">
    <source>
        <dbReference type="ARBA" id="ARBA00023015"/>
    </source>
</evidence>
<evidence type="ECO:0000256" key="2">
    <source>
        <dbReference type="ARBA" id="ARBA00023012"/>
    </source>
</evidence>